<dbReference type="KEGG" id="blq:L21SP5_02525"/>
<proteinExistence type="inferred from homology"/>
<evidence type="ECO:0000313" key="5">
    <source>
        <dbReference type="Proteomes" id="UP000064893"/>
    </source>
</evidence>
<feature type="active site" evidence="3">
    <location>
        <position position="47"/>
    </location>
</feature>
<dbReference type="GO" id="GO:0005737">
    <property type="term" value="C:cytoplasm"/>
    <property type="evidence" value="ECO:0007669"/>
    <property type="project" value="TreeGrafter"/>
</dbReference>
<dbReference type="PANTHER" id="PTHR13774:SF17">
    <property type="entry name" value="PHENAZINE BIOSYNTHESIS-LIKE DOMAIN-CONTAINING PROTEIN"/>
    <property type="match status" value="1"/>
</dbReference>
<dbReference type="EMBL" id="CP013118">
    <property type="protein sequence ID" value="ALO16149.1"/>
    <property type="molecule type" value="Genomic_DNA"/>
</dbReference>
<name>A0A0S2I1T7_9BACT</name>
<evidence type="ECO:0000313" key="4">
    <source>
        <dbReference type="EMBL" id="ALO16149.1"/>
    </source>
</evidence>
<dbReference type="PIRSF" id="PIRSF016184">
    <property type="entry name" value="PhzC_PhzF"/>
    <property type="match status" value="1"/>
</dbReference>
<dbReference type="OrthoDB" id="9788221at2"/>
<evidence type="ECO:0000256" key="1">
    <source>
        <dbReference type="ARBA" id="ARBA00008270"/>
    </source>
</evidence>
<dbReference type="PANTHER" id="PTHR13774">
    <property type="entry name" value="PHENAZINE BIOSYNTHESIS PROTEIN"/>
    <property type="match status" value="1"/>
</dbReference>
<dbReference type="InterPro" id="IPR003719">
    <property type="entry name" value="Phenazine_PhzF-like"/>
</dbReference>
<dbReference type="EC" id="5.1.-.-" evidence="4"/>
<dbReference type="NCBIfam" id="TIGR00654">
    <property type="entry name" value="PhzF_family"/>
    <property type="match status" value="1"/>
</dbReference>
<reference evidence="4 5" key="1">
    <citation type="submission" date="2015-11" db="EMBL/GenBank/DDBJ databases">
        <title>Description and complete genome sequence of a novel strain predominating in hypersaline microbial mats and representing a new family of the Bacteriodetes phylum.</title>
        <authorList>
            <person name="Spring S."/>
            <person name="Bunk B."/>
            <person name="Sproer C."/>
            <person name="Klenk H.-P."/>
        </authorList>
    </citation>
    <scope>NUCLEOTIDE SEQUENCE [LARGE SCALE GENOMIC DNA]</scope>
    <source>
        <strain evidence="4 5">L21-Spi-D4</strain>
    </source>
</reference>
<protein>
    <submittedName>
        <fullName evidence="4">Putative isomerase YddE</fullName>
        <ecNumber evidence="4">5.1.-.-</ecNumber>
    </submittedName>
</protein>
<dbReference type="Gene3D" id="3.10.310.10">
    <property type="entry name" value="Diaminopimelate Epimerase, Chain A, domain 1"/>
    <property type="match status" value="2"/>
</dbReference>
<dbReference type="Pfam" id="PF02567">
    <property type="entry name" value="PhzC-PhzF"/>
    <property type="match status" value="1"/>
</dbReference>
<dbReference type="SUPFAM" id="SSF54506">
    <property type="entry name" value="Diaminopimelate epimerase-like"/>
    <property type="match status" value="1"/>
</dbReference>
<comment type="similarity">
    <text evidence="1">Belongs to the PhzF family.</text>
</comment>
<dbReference type="PATRIC" id="fig|1307839.3.peg.2651"/>
<accession>A0A0S2I1T7</accession>
<keyword evidence="5" id="KW-1185">Reference proteome</keyword>
<dbReference type="STRING" id="1307839.L21SP5_02525"/>
<evidence type="ECO:0000256" key="3">
    <source>
        <dbReference type="PIRSR" id="PIRSR016184-1"/>
    </source>
</evidence>
<organism evidence="4 5">
    <name type="scientific">Salinivirga cyanobacteriivorans</name>
    <dbReference type="NCBI Taxonomy" id="1307839"/>
    <lineage>
        <taxon>Bacteria</taxon>
        <taxon>Pseudomonadati</taxon>
        <taxon>Bacteroidota</taxon>
        <taxon>Bacteroidia</taxon>
        <taxon>Bacteroidales</taxon>
        <taxon>Salinivirgaceae</taxon>
        <taxon>Salinivirga</taxon>
    </lineage>
</organism>
<dbReference type="Proteomes" id="UP000064893">
    <property type="component" value="Chromosome"/>
</dbReference>
<dbReference type="AlphaFoldDB" id="A0A0S2I1T7"/>
<sequence length="263" mass="28845">MESIPIYQVDAFTDNLFGGNPAAVCILESEIDESLMQQIAAENNLAETAFVIPQEGFASIRYFTPLTEVALCGHATLASAFVLSEFVQKRNNQFTFETMLSGRLTVEVRSDLFALNLPADQLKPEKAQFVAVADILGHQPVELFHGRTDLMAVFDDQQILKEMEPDMKALARLNARGLIVAAPGNESDFVTRFFAPAIGVDEDPVTGSAHTSLVPYWSQKLNKTSLVSHQLSARGGVLYCRDLGNRTEVAGKATLYLKGEIFV</sequence>
<dbReference type="GO" id="GO:0016853">
    <property type="term" value="F:isomerase activity"/>
    <property type="evidence" value="ECO:0007669"/>
    <property type="project" value="UniProtKB-KW"/>
</dbReference>
<evidence type="ECO:0000256" key="2">
    <source>
        <dbReference type="ARBA" id="ARBA00023235"/>
    </source>
</evidence>
<keyword evidence="2 4" id="KW-0413">Isomerase</keyword>
<dbReference type="RefSeq" id="WP_057953546.1">
    <property type="nucleotide sequence ID" value="NZ_CP013118.1"/>
</dbReference>
<gene>
    <name evidence="4" type="primary">yddE</name>
    <name evidence="4" type="ORF">L21SP5_02525</name>
</gene>